<evidence type="ECO:0000313" key="3">
    <source>
        <dbReference type="Proteomes" id="UP000634455"/>
    </source>
</evidence>
<organism evidence="2 3">
    <name type="scientific">Paramylibacter ulvae</name>
    <dbReference type="NCBI Taxonomy" id="1651968"/>
    <lineage>
        <taxon>Bacteria</taxon>
        <taxon>Pseudomonadati</taxon>
        <taxon>Pseudomonadota</taxon>
        <taxon>Alphaproteobacteria</taxon>
        <taxon>Rhodobacterales</taxon>
        <taxon>Paracoccaceae</taxon>
        <taxon>Paramylibacter</taxon>
    </lineage>
</organism>
<dbReference type="RefSeq" id="WP_189639598.1">
    <property type="nucleotide sequence ID" value="NZ_BMZF01000002.1"/>
</dbReference>
<evidence type="ECO:0000256" key="1">
    <source>
        <dbReference type="SAM" id="SignalP"/>
    </source>
</evidence>
<reference evidence="3" key="1">
    <citation type="journal article" date="2019" name="Int. J. Syst. Evol. Microbiol.">
        <title>The Global Catalogue of Microorganisms (GCM) 10K type strain sequencing project: providing services to taxonomists for standard genome sequencing and annotation.</title>
        <authorList>
            <consortium name="The Broad Institute Genomics Platform"/>
            <consortium name="The Broad Institute Genome Sequencing Center for Infectious Disease"/>
            <person name="Wu L."/>
            <person name="Ma J."/>
        </authorList>
    </citation>
    <scope>NUCLEOTIDE SEQUENCE [LARGE SCALE GENOMIC DNA]</scope>
    <source>
        <strain evidence="3">KCTC 32465</strain>
    </source>
</reference>
<dbReference type="Proteomes" id="UP000634455">
    <property type="component" value="Unassembled WGS sequence"/>
</dbReference>
<name>A0ABQ3CYU8_9RHOB</name>
<keyword evidence="3" id="KW-1185">Reference proteome</keyword>
<comment type="caution">
    <text evidence="2">The sequence shown here is derived from an EMBL/GenBank/DDBJ whole genome shotgun (WGS) entry which is preliminary data.</text>
</comment>
<dbReference type="EMBL" id="BMZF01000002">
    <property type="protein sequence ID" value="GHA47903.1"/>
    <property type="molecule type" value="Genomic_DNA"/>
</dbReference>
<feature type="signal peptide" evidence="1">
    <location>
        <begin position="1"/>
        <end position="19"/>
    </location>
</feature>
<feature type="chain" id="PRO_5046579478" evidence="1">
    <location>
        <begin position="20"/>
        <end position="162"/>
    </location>
</feature>
<protein>
    <submittedName>
        <fullName evidence="2">Uncharacterized protein</fullName>
    </submittedName>
</protein>
<evidence type="ECO:0000313" key="2">
    <source>
        <dbReference type="EMBL" id="GHA47903.1"/>
    </source>
</evidence>
<sequence>MFKAILLTTLIILPVGAFAQDEPLNTIGFCRIDGVEGGIDDRTRTRFACIGSPQSVATSAAADAGQAALDCPALDVARAQARCEASGKEFMPAATLHIDVQRQDGTNSRERAAVSVKRIGAGGICTFSRVVDVRNDTSGQCLWWPRARSRVTTRNYCGYICR</sequence>
<gene>
    <name evidence="2" type="ORF">GCM10008927_11050</name>
</gene>
<accession>A0ABQ3CYU8</accession>
<proteinExistence type="predicted"/>
<keyword evidence="1" id="KW-0732">Signal</keyword>